<proteinExistence type="predicted"/>
<evidence type="ECO:0000313" key="3">
    <source>
        <dbReference type="Proteomes" id="UP000623269"/>
    </source>
</evidence>
<gene>
    <name evidence="2" type="ORF">I5677_02330</name>
</gene>
<dbReference type="PROSITE" id="PS01276">
    <property type="entry name" value="PEPTIDASE_U32"/>
    <property type="match status" value="1"/>
</dbReference>
<sequence length="840" mass="96506">MDRQIEILAPAGSYESMRAAMNAGCDAVYIGGNSFGARAYANNLEEEALLRAIDETHIRDKKLYLTVNTLIKEQERIEKLYNYLIRFYLQGLDAVIVQDVGVMHFIHHNFPKLPIHASTQTTLTMAQGANLLKETGVTRLVTARELSLKEIRLIRDNTDMEIETFVHGALCYCYSGQCLMSSIIGGRSGNRGRCAQPCRMPYRFHSGDRMISSRKEPYLLSPKDINTVALIPELVEAGIDSFKIEGRMKRPEYAAGVTAVYRKYLDYYLTYGNDKFNNLIHSREYETDMKELMDLYNRGGFSQGYGKEYHGKKMMSMTRPNHSGVYVGEITGTQGKQVVINLKEAINAQDILEIRNTEEEAVYEFTVKDPHEKEGKLITNVGMKHSKIRIGDRVYRTKNNNLLTRITADYIEKDTKLGIQGILRARLGKELALTLTYKDITITAYHEIVQAAIKQPMTKEKLSAPLEKLGDTLYRLDELEIEADENIFIPVAWLNEIRRNGVQSLQDAITGGHRRNLPSQLKKDKAIKGYNLSNEYDMKDSLSNTNNITKNNQTAKENGDKTFGICVCVQRMDQFQTVITYPEVDEVHGDYDTLSNHEIITMARTTINAGKKFYLVLPHICRALVYEKLKKDIVSFIEENDKIDFIVKNFEEISLLQTLMKEYKINTDIKLNYNLYIFNKDAKEFYWDKGLYQYTAPVELNYMELMNLGVRDCDLLVYGYLPLMISAQCLYESTKGCEKCKAGQRVEDYLVDRLDKKFYVQTHCLGCYNTIYNGQCLSLLKQSEEIYNLKPRNLRLDFTFESIEEVQSVLKTFIDVYYHGSKTYPDLSDYTTGHFKRGVE</sequence>
<dbReference type="RefSeq" id="WP_197659963.1">
    <property type="nucleotide sequence ID" value="NZ_JAEAGR010000002.1"/>
</dbReference>
<accession>A0A8J7KV40</accession>
<feature type="domain" description="Peptidase U32 collagenase" evidence="1">
    <location>
        <begin position="394"/>
        <end position="509"/>
    </location>
</feature>
<dbReference type="PANTHER" id="PTHR30217:SF10">
    <property type="entry name" value="23S RRNA 5-HYDROXYCYTIDINE C2501 SYNTHASE"/>
    <property type="match status" value="1"/>
</dbReference>
<protein>
    <submittedName>
        <fullName evidence="2">U32 family peptidase</fullName>
    </submittedName>
</protein>
<dbReference type="InterPro" id="IPR020988">
    <property type="entry name" value="Pept_U32_collagenase"/>
</dbReference>
<dbReference type="EMBL" id="JAEAGR010000002">
    <property type="protein sequence ID" value="MBH1939730.1"/>
    <property type="molecule type" value="Genomic_DNA"/>
</dbReference>
<name>A0A8J7KV40_9FIRM</name>
<keyword evidence="3" id="KW-1185">Reference proteome</keyword>
<reference evidence="2" key="1">
    <citation type="submission" date="2020-12" db="EMBL/GenBank/DDBJ databases">
        <title>M. sibirica DSM 26468T genome.</title>
        <authorList>
            <person name="Thieme N."/>
            <person name="Rettenmaier R."/>
            <person name="Zverlov V."/>
            <person name="Liebl W."/>
        </authorList>
    </citation>
    <scope>NUCLEOTIDE SEQUENCE</scope>
    <source>
        <strain evidence="2">DSM 26468</strain>
    </source>
</reference>
<comment type="caution">
    <text evidence="2">The sequence shown here is derived from an EMBL/GenBank/DDBJ whole genome shotgun (WGS) entry which is preliminary data.</text>
</comment>
<dbReference type="AlphaFoldDB" id="A0A8J7KV40"/>
<dbReference type="InterPro" id="IPR051454">
    <property type="entry name" value="RNA/ubiquinone_mod_enzymes"/>
</dbReference>
<evidence type="ECO:0000259" key="1">
    <source>
        <dbReference type="Pfam" id="PF12392"/>
    </source>
</evidence>
<dbReference type="PANTHER" id="PTHR30217">
    <property type="entry name" value="PEPTIDASE U32 FAMILY"/>
    <property type="match status" value="1"/>
</dbReference>
<organism evidence="2 3">
    <name type="scientific">Mobilitalea sibirica</name>
    <dbReference type="NCBI Taxonomy" id="1462919"/>
    <lineage>
        <taxon>Bacteria</taxon>
        <taxon>Bacillati</taxon>
        <taxon>Bacillota</taxon>
        <taxon>Clostridia</taxon>
        <taxon>Lachnospirales</taxon>
        <taxon>Lachnospiraceae</taxon>
        <taxon>Mobilitalea</taxon>
    </lineage>
</organism>
<dbReference type="InterPro" id="IPR001539">
    <property type="entry name" value="Peptidase_U32"/>
</dbReference>
<dbReference type="Pfam" id="PF01136">
    <property type="entry name" value="Peptidase_U32"/>
    <property type="match status" value="1"/>
</dbReference>
<dbReference type="Pfam" id="PF12392">
    <property type="entry name" value="DUF3656"/>
    <property type="match status" value="1"/>
</dbReference>
<evidence type="ECO:0000313" key="2">
    <source>
        <dbReference type="EMBL" id="MBH1939730.1"/>
    </source>
</evidence>
<dbReference type="Proteomes" id="UP000623269">
    <property type="component" value="Unassembled WGS sequence"/>
</dbReference>